<dbReference type="Proteomes" id="UP001501508">
    <property type="component" value="Unassembled WGS sequence"/>
</dbReference>
<keyword evidence="1" id="KW-0813">Transport</keyword>
<dbReference type="InterPro" id="IPR055557">
    <property type="entry name" value="DUF7133"/>
</dbReference>
<comment type="caution">
    <text evidence="8">The sequence shown here is derived from an EMBL/GenBank/DDBJ whole genome shotgun (WGS) entry which is preliminary data.</text>
</comment>
<evidence type="ECO:0000313" key="9">
    <source>
        <dbReference type="Proteomes" id="UP001501508"/>
    </source>
</evidence>
<dbReference type="Pfam" id="PF23500">
    <property type="entry name" value="DUF7133"/>
    <property type="match status" value="2"/>
</dbReference>
<dbReference type="EMBL" id="BAABEY010000036">
    <property type="protein sequence ID" value="GAA4446021.1"/>
    <property type="molecule type" value="Genomic_DNA"/>
</dbReference>
<dbReference type="InterPro" id="IPR028871">
    <property type="entry name" value="BlueCu_1_BS"/>
</dbReference>
<dbReference type="SUPFAM" id="SSF52266">
    <property type="entry name" value="SGNH hydrolase"/>
    <property type="match status" value="1"/>
</dbReference>
<evidence type="ECO:0000256" key="1">
    <source>
        <dbReference type="ARBA" id="ARBA00022448"/>
    </source>
</evidence>
<accession>A0ABP8M7W0</accession>
<dbReference type="InterPro" id="IPR008972">
    <property type="entry name" value="Cupredoxin"/>
</dbReference>
<feature type="domain" description="SGNH hydrolase-type esterase" evidence="6">
    <location>
        <begin position="10"/>
        <end position="190"/>
    </location>
</feature>
<dbReference type="InterPro" id="IPR011042">
    <property type="entry name" value="6-blade_b-propeller_TolB-like"/>
</dbReference>
<evidence type="ECO:0000259" key="6">
    <source>
        <dbReference type="Pfam" id="PF13472"/>
    </source>
</evidence>
<gene>
    <name evidence="8" type="ORF">GCM10023091_38430</name>
</gene>
<organism evidence="8 9">
    <name type="scientific">Ravibacter arvi</name>
    <dbReference type="NCBI Taxonomy" id="2051041"/>
    <lineage>
        <taxon>Bacteria</taxon>
        <taxon>Pseudomonadati</taxon>
        <taxon>Bacteroidota</taxon>
        <taxon>Cytophagia</taxon>
        <taxon>Cytophagales</taxon>
        <taxon>Spirosomataceae</taxon>
        <taxon>Ravibacter</taxon>
    </lineage>
</organism>
<name>A0ABP8M7W0_9BACT</name>
<dbReference type="PROSITE" id="PS00196">
    <property type="entry name" value="COPPER_BLUE"/>
    <property type="match status" value="1"/>
</dbReference>
<dbReference type="NCBIfam" id="TIGR02604">
    <property type="entry name" value="Piru_Ver_Nterm"/>
    <property type="match status" value="1"/>
</dbReference>
<dbReference type="Gene3D" id="2.120.10.30">
    <property type="entry name" value="TolB, C-terminal domain"/>
    <property type="match status" value="1"/>
</dbReference>
<dbReference type="Pfam" id="PF13472">
    <property type="entry name" value="Lipase_GDSL_2"/>
    <property type="match status" value="1"/>
</dbReference>
<dbReference type="Gene3D" id="2.60.40.420">
    <property type="entry name" value="Cupredoxins - blue copper proteins"/>
    <property type="match status" value="1"/>
</dbReference>
<evidence type="ECO:0000259" key="5">
    <source>
        <dbReference type="Pfam" id="PF00127"/>
    </source>
</evidence>
<dbReference type="InterPro" id="IPR013428">
    <property type="entry name" value="Membrane-bound_put_N"/>
</dbReference>
<keyword evidence="2" id="KW-0479">Metal-binding</keyword>
<proteinExistence type="predicted"/>
<feature type="domain" description="DUF7133" evidence="7">
    <location>
        <begin position="305"/>
        <end position="543"/>
    </location>
</feature>
<evidence type="ECO:0008006" key="10">
    <source>
        <dbReference type="Google" id="ProtNLM"/>
    </source>
</evidence>
<dbReference type="SUPFAM" id="SSF49503">
    <property type="entry name" value="Cupredoxins"/>
    <property type="match status" value="1"/>
</dbReference>
<dbReference type="Pfam" id="PF00127">
    <property type="entry name" value="Copper-bind"/>
    <property type="match status" value="1"/>
</dbReference>
<keyword evidence="3" id="KW-0249">Electron transport</keyword>
<dbReference type="Gene3D" id="3.40.50.1110">
    <property type="entry name" value="SGNH hydrolase"/>
    <property type="match status" value="1"/>
</dbReference>
<evidence type="ECO:0000256" key="4">
    <source>
        <dbReference type="ARBA" id="ARBA00023008"/>
    </source>
</evidence>
<evidence type="ECO:0000256" key="3">
    <source>
        <dbReference type="ARBA" id="ARBA00022982"/>
    </source>
</evidence>
<evidence type="ECO:0000259" key="7">
    <source>
        <dbReference type="Pfam" id="PF23500"/>
    </source>
</evidence>
<dbReference type="CDD" id="cd01834">
    <property type="entry name" value="SGNH_hydrolase_like_2"/>
    <property type="match status" value="1"/>
</dbReference>
<dbReference type="SUPFAM" id="SSF63829">
    <property type="entry name" value="Calcium-dependent phosphotriesterase"/>
    <property type="match status" value="1"/>
</dbReference>
<protein>
    <recommendedName>
        <fullName evidence="10">Membrane-bound dehydrogenase-like protein</fullName>
    </recommendedName>
</protein>
<keyword evidence="4" id="KW-0186">Copper</keyword>
<keyword evidence="9" id="KW-1185">Reference proteome</keyword>
<feature type="domain" description="Blue (type 1) copper" evidence="5">
    <location>
        <begin position="854"/>
        <end position="970"/>
    </location>
</feature>
<dbReference type="PANTHER" id="PTHR33546:SF1">
    <property type="entry name" value="LARGE, MULTIFUNCTIONAL SECRETED PROTEIN"/>
    <property type="match status" value="1"/>
</dbReference>
<evidence type="ECO:0000256" key="2">
    <source>
        <dbReference type="ARBA" id="ARBA00022723"/>
    </source>
</evidence>
<dbReference type="InterPro" id="IPR036514">
    <property type="entry name" value="SGNH_hydro_sf"/>
</dbReference>
<dbReference type="InterPro" id="IPR013830">
    <property type="entry name" value="SGNH_hydro"/>
</dbReference>
<dbReference type="CDD" id="cd04233">
    <property type="entry name" value="Auracyanin"/>
    <property type="match status" value="1"/>
</dbReference>
<dbReference type="InterPro" id="IPR000923">
    <property type="entry name" value="BlueCu_1"/>
</dbReference>
<evidence type="ECO:0000313" key="8">
    <source>
        <dbReference type="EMBL" id="GAA4446021.1"/>
    </source>
</evidence>
<sequence>MEKGDHIAVIGNSLAERFQHDGWMETYIQASRPEDDLTIRNLGYSGDQVHYRPRSHEGFGSADSHLSRIKANVIFSFFGYNESFEDDPELFKKQLAAWIDHTRSQKYDANKAPRIVMFSPIAHENLKSPNYPDGVENNRRLLAYSQAMAEVAKVKKVAYVDLFTVSKDMYAKASSPLTINGIHLNENGNRQIAGYIAKTLFGTTGSLQGAQLDSLRSAVMNKDWHWFKRYRTTSGNDVWGTRSSQDGNKATLGRELVMIDTLTANRDRLIWARAKGKDKKVDDSNMPDPIIVGTHITRDVKYLDPVEAISKMTVPKDLQVNLFASEKEFPEIAKPVAMQVDAKGRIWVASWADYPKWEPGKKLNDRLVYLTDEDGDGKADKATTFAYVSNPTGFEFWNNGVIVISAPDVLYLKDTDGDGVADYQERLFGGIGSDDTHHTANNLIYGPDGNIYYQRGIFILENVETPYRRSEESGTPGLYRFNPRTSDFSYVVENTPNSHGISFDRWGNQFLTDGTTGKAFQVYVDRKVTSRSDVSVYAKRPLFEQTVRPVCANTLLASSHFPADYWNSFMLLNVIGYQGIKRYYLDYKPEGVISGREAENFLYTGNDPAFRPNSEASPRVVTADYKGDPNFRPSDALTGPDGALYFSDWHNAVITHSPYNLRDASRDQTHGRIYRVTAKNRPLLTPAKIAGEPIERLLELFKSNEDEVRHRVRVELSGRESGQVIAAAEKWVKGLDINKKEDVLPMLEILWLYQQHNRKNPELLRLMLKAPEQQARIAAQKVAWAWSDRNTHFVGGSDSKIVGMQFRTFYESFWKNPEAASDPAAQHAHAGHTAEQPASAPQVILDLTKDAVAKLTIEPAMLKFSVNQFDVKAGQPVELTLNNSDLMLHNLLIVEPGAADEVAAQAIDLGDKGQQKAWIPDSKKILHATKLLDSKQVEVLKFTAPSKPGDYQFICTFPGHGPTMRGIMRVK</sequence>
<dbReference type="PANTHER" id="PTHR33546">
    <property type="entry name" value="LARGE, MULTIFUNCTIONAL SECRETED PROTEIN-RELATED"/>
    <property type="match status" value="1"/>
</dbReference>
<reference evidence="9" key="1">
    <citation type="journal article" date="2019" name="Int. J. Syst. Evol. Microbiol.">
        <title>The Global Catalogue of Microorganisms (GCM) 10K type strain sequencing project: providing services to taxonomists for standard genome sequencing and annotation.</title>
        <authorList>
            <consortium name="The Broad Institute Genomics Platform"/>
            <consortium name="The Broad Institute Genome Sequencing Center for Infectious Disease"/>
            <person name="Wu L."/>
            <person name="Ma J."/>
        </authorList>
    </citation>
    <scope>NUCLEOTIDE SEQUENCE [LARGE SCALE GENOMIC DNA]</scope>
    <source>
        <strain evidence="9">JCM 31920</strain>
    </source>
</reference>
<feature type="domain" description="DUF7133" evidence="7">
    <location>
        <begin position="628"/>
        <end position="679"/>
    </location>
</feature>